<dbReference type="Pfam" id="PF00535">
    <property type="entry name" value="Glycos_transf_2"/>
    <property type="match status" value="1"/>
</dbReference>
<dbReference type="RefSeq" id="WP_119349328.1">
    <property type="nucleotide sequence ID" value="NZ_QWET01000004.1"/>
</dbReference>
<keyword evidence="3" id="KW-1185">Reference proteome</keyword>
<keyword evidence="2" id="KW-0808">Transferase</keyword>
<evidence type="ECO:0000259" key="1">
    <source>
        <dbReference type="Pfam" id="PF00535"/>
    </source>
</evidence>
<feature type="domain" description="Glycosyltransferase 2-like" evidence="1">
    <location>
        <begin position="6"/>
        <end position="138"/>
    </location>
</feature>
<protein>
    <submittedName>
        <fullName evidence="2">Glycosyltransferase</fullName>
    </submittedName>
</protein>
<dbReference type="GO" id="GO:0016740">
    <property type="term" value="F:transferase activity"/>
    <property type="evidence" value="ECO:0007669"/>
    <property type="project" value="UniProtKB-KW"/>
</dbReference>
<dbReference type="OrthoDB" id="1041945at2"/>
<gene>
    <name evidence="2" type="ORF">D1164_07480</name>
</gene>
<comment type="caution">
    <text evidence="2">The sequence shown here is derived from an EMBL/GenBank/DDBJ whole genome shotgun (WGS) entry which is preliminary data.</text>
</comment>
<proteinExistence type="predicted"/>
<dbReference type="EMBL" id="QWET01000004">
    <property type="protein sequence ID" value="RIH66094.1"/>
    <property type="molecule type" value="Genomic_DNA"/>
</dbReference>
<evidence type="ECO:0000313" key="2">
    <source>
        <dbReference type="EMBL" id="RIH66094.1"/>
    </source>
</evidence>
<dbReference type="Proteomes" id="UP000266441">
    <property type="component" value="Unassembled WGS sequence"/>
</dbReference>
<accession>A0A399D2J6</accession>
<dbReference type="AlphaFoldDB" id="A0A399D2J6"/>
<evidence type="ECO:0000313" key="3">
    <source>
        <dbReference type="Proteomes" id="UP000266441"/>
    </source>
</evidence>
<dbReference type="InterPro" id="IPR029044">
    <property type="entry name" value="Nucleotide-diphossugar_trans"/>
</dbReference>
<organism evidence="2 3">
    <name type="scientific">Mariniphaga sediminis</name>
    <dbReference type="NCBI Taxonomy" id="1628158"/>
    <lineage>
        <taxon>Bacteria</taxon>
        <taxon>Pseudomonadati</taxon>
        <taxon>Bacteroidota</taxon>
        <taxon>Bacteroidia</taxon>
        <taxon>Marinilabiliales</taxon>
        <taxon>Prolixibacteraceae</taxon>
        <taxon>Mariniphaga</taxon>
    </lineage>
</organism>
<dbReference type="Gene3D" id="3.90.550.10">
    <property type="entry name" value="Spore Coat Polysaccharide Biosynthesis Protein SpsA, Chain A"/>
    <property type="match status" value="1"/>
</dbReference>
<reference evidence="2 3" key="1">
    <citation type="journal article" date="2015" name="Int. J. Syst. Evol. Microbiol.">
        <title>Mariniphaga sediminis sp. nov., isolated from coastal sediment.</title>
        <authorList>
            <person name="Wang F.Q."/>
            <person name="Shen Q.Y."/>
            <person name="Chen G.J."/>
            <person name="Du Z.J."/>
        </authorList>
    </citation>
    <scope>NUCLEOTIDE SEQUENCE [LARGE SCALE GENOMIC DNA]</scope>
    <source>
        <strain evidence="2 3">SY21</strain>
    </source>
</reference>
<name>A0A399D2J6_9BACT</name>
<sequence>MSEIIIITPVKDSPATTEKTIEAVCQSDCAAEYFVYDDFSGKETKELLIDAQKKWGFHLIHMEDLTNKPSPNYKLVLQEAQKTAIKHGKPLAIVESDVIVHPNTFRQLLEIVKTKPDAGLVGAITVDQDGKYNFPYNFEKSKNTQVIDTSRSLSFCCTLLSLPFLEAFNFEELSQKKDWFDVTISHQARKLGFRNYLAKGIEVLHLPHSSRPWKQLKYSNPLLYYIKKLIHQRDRI</sequence>
<dbReference type="SUPFAM" id="SSF53448">
    <property type="entry name" value="Nucleotide-diphospho-sugar transferases"/>
    <property type="match status" value="1"/>
</dbReference>
<dbReference type="InterPro" id="IPR001173">
    <property type="entry name" value="Glyco_trans_2-like"/>
</dbReference>